<keyword evidence="3" id="KW-1185">Reference proteome</keyword>
<dbReference type="Proteomes" id="UP000188268">
    <property type="component" value="Unassembled WGS sequence"/>
</dbReference>
<sequence>MARYKNETTNFVTNKIVSGLEEDEKKGAETEKLQKKHIELRKSSKRAMKQEALN</sequence>
<feature type="region of interest" description="Disordered" evidence="1">
    <location>
        <begin position="21"/>
        <end position="54"/>
    </location>
</feature>
<dbReference type="AlphaFoldDB" id="A0A1R3GSR6"/>
<reference evidence="2 3" key="1">
    <citation type="submission" date="2013-09" db="EMBL/GenBank/DDBJ databases">
        <title>Corchorus capsularis genome sequencing.</title>
        <authorList>
            <person name="Alam M."/>
            <person name="Haque M.S."/>
            <person name="Islam M.S."/>
            <person name="Emdad E.M."/>
            <person name="Islam M.M."/>
            <person name="Ahmed B."/>
            <person name="Halim A."/>
            <person name="Hossen Q.M.M."/>
            <person name="Hossain M.Z."/>
            <person name="Ahmed R."/>
            <person name="Khan M.M."/>
            <person name="Islam R."/>
            <person name="Rashid M.M."/>
            <person name="Khan S.A."/>
            <person name="Rahman M.S."/>
            <person name="Alam M."/>
        </authorList>
    </citation>
    <scope>NUCLEOTIDE SEQUENCE [LARGE SCALE GENOMIC DNA]</scope>
    <source>
        <strain evidence="3">cv. CVL-1</strain>
        <tissue evidence="2">Whole seedling</tissue>
    </source>
</reference>
<proteinExistence type="predicted"/>
<comment type="caution">
    <text evidence="2">The sequence shown here is derived from an EMBL/GenBank/DDBJ whole genome shotgun (WGS) entry which is preliminary data.</text>
</comment>
<name>A0A1R3GSR6_COCAP</name>
<accession>A0A1R3GSR6</accession>
<evidence type="ECO:0000256" key="1">
    <source>
        <dbReference type="SAM" id="MobiDB-lite"/>
    </source>
</evidence>
<dbReference type="Gramene" id="OMO61168">
    <property type="protein sequence ID" value="OMO61168"/>
    <property type="gene ID" value="CCACVL1_23717"/>
</dbReference>
<evidence type="ECO:0000313" key="3">
    <source>
        <dbReference type="Proteomes" id="UP000188268"/>
    </source>
</evidence>
<organism evidence="2 3">
    <name type="scientific">Corchorus capsularis</name>
    <name type="common">Jute</name>
    <dbReference type="NCBI Taxonomy" id="210143"/>
    <lineage>
        <taxon>Eukaryota</taxon>
        <taxon>Viridiplantae</taxon>
        <taxon>Streptophyta</taxon>
        <taxon>Embryophyta</taxon>
        <taxon>Tracheophyta</taxon>
        <taxon>Spermatophyta</taxon>
        <taxon>Magnoliopsida</taxon>
        <taxon>eudicotyledons</taxon>
        <taxon>Gunneridae</taxon>
        <taxon>Pentapetalae</taxon>
        <taxon>rosids</taxon>
        <taxon>malvids</taxon>
        <taxon>Malvales</taxon>
        <taxon>Malvaceae</taxon>
        <taxon>Grewioideae</taxon>
        <taxon>Apeibeae</taxon>
        <taxon>Corchorus</taxon>
    </lineage>
</organism>
<evidence type="ECO:0000313" key="2">
    <source>
        <dbReference type="EMBL" id="OMO61168.1"/>
    </source>
</evidence>
<gene>
    <name evidence="2" type="ORF">CCACVL1_23717</name>
</gene>
<feature type="compositionally biased region" description="Basic and acidic residues" evidence="1">
    <location>
        <begin position="23"/>
        <end position="42"/>
    </location>
</feature>
<dbReference type="EMBL" id="AWWV01013553">
    <property type="protein sequence ID" value="OMO61168.1"/>
    <property type="molecule type" value="Genomic_DNA"/>
</dbReference>
<protein>
    <submittedName>
        <fullName evidence="2">Uncharacterized protein</fullName>
    </submittedName>
</protein>